<dbReference type="EMBL" id="KB008119">
    <property type="protein sequence ID" value="ELR12289.1"/>
    <property type="molecule type" value="Genomic_DNA"/>
</dbReference>
<keyword evidence="2" id="KW-1185">Reference proteome</keyword>
<accession>L8GHG1</accession>
<dbReference type="VEuPathDB" id="AmoebaDB:ACA1_373400"/>
<reference evidence="1 2" key="1">
    <citation type="journal article" date="2013" name="Genome Biol.">
        <title>Genome of Acanthamoeba castellanii highlights extensive lateral gene transfer and early evolution of tyrosine kinase signaling.</title>
        <authorList>
            <person name="Clarke M."/>
            <person name="Lohan A.J."/>
            <person name="Liu B."/>
            <person name="Lagkouvardos I."/>
            <person name="Roy S."/>
            <person name="Zafar N."/>
            <person name="Bertelli C."/>
            <person name="Schilde C."/>
            <person name="Kianianmomeni A."/>
            <person name="Burglin T.R."/>
            <person name="Frech C."/>
            <person name="Turcotte B."/>
            <person name="Kopec K.O."/>
            <person name="Synnott J.M."/>
            <person name="Choo C."/>
            <person name="Paponov I."/>
            <person name="Finkler A."/>
            <person name="Soon Heng Tan C."/>
            <person name="Hutchins A.P."/>
            <person name="Weinmeier T."/>
            <person name="Rattei T."/>
            <person name="Chu J.S."/>
            <person name="Gimenez G."/>
            <person name="Irimia M."/>
            <person name="Rigden D.J."/>
            <person name="Fitzpatrick D.A."/>
            <person name="Lorenzo-Morales J."/>
            <person name="Bateman A."/>
            <person name="Chiu C.H."/>
            <person name="Tang P."/>
            <person name="Hegemann P."/>
            <person name="Fromm H."/>
            <person name="Raoult D."/>
            <person name="Greub G."/>
            <person name="Miranda-Saavedra D."/>
            <person name="Chen N."/>
            <person name="Nash P."/>
            <person name="Ginger M.L."/>
            <person name="Horn M."/>
            <person name="Schaap P."/>
            <person name="Caler L."/>
            <person name="Loftus B."/>
        </authorList>
    </citation>
    <scope>NUCLEOTIDE SEQUENCE [LARGE SCALE GENOMIC DNA]</scope>
    <source>
        <strain evidence="1 2">Neff</strain>
    </source>
</reference>
<dbReference type="AlphaFoldDB" id="L8GHG1"/>
<protein>
    <submittedName>
        <fullName evidence="1">Uncharacterized protein</fullName>
    </submittedName>
</protein>
<dbReference type="Proteomes" id="UP000011083">
    <property type="component" value="Unassembled WGS sequence"/>
</dbReference>
<dbReference type="KEGG" id="acan:ACA1_373400"/>
<evidence type="ECO:0000313" key="1">
    <source>
        <dbReference type="EMBL" id="ELR12289.1"/>
    </source>
</evidence>
<sequence>MTVNRDPNHYTKGLAKHVTNLCHEHPALNIVMASIKKFKKNELGFTTHMKAFIPHITDQHHHWCSHSTQPPKPPKVDANEHPEVIKKLKDLIKGYINDCQCYMHGFSTIQNKSLNGTAAKHVDKQHQWTIMYGALFDASIIKRNNSSLFFYH</sequence>
<evidence type="ECO:0000313" key="2">
    <source>
        <dbReference type="Proteomes" id="UP000011083"/>
    </source>
</evidence>
<name>L8GHG1_ACACF</name>
<gene>
    <name evidence="1" type="ORF">ACA1_373400</name>
</gene>
<organism evidence="1 2">
    <name type="scientific">Acanthamoeba castellanii (strain ATCC 30010 / Neff)</name>
    <dbReference type="NCBI Taxonomy" id="1257118"/>
    <lineage>
        <taxon>Eukaryota</taxon>
        <taxon>Amoebozoa</taxon>
        <taxon>Discosea</taxon>
        <taxon>Longamoebia</taxon>
        <taxon>Centramoebida</taxon>
        <taxon>Acanthamoebidae</taxon>
        <taxon>Acanthamoeba</taxon>
    </lineage>
</organism>
<dbReference type="GeneID" id="14912860"/>
<proteinExistence type="predicted"/>
<dbReference type="RefSeq" id="XP_004334302.1">
    <property type="nucleotide sequence ID" value="XM_004334254.1"/>
</dbReference>